<dbReference type="AlphaFoldDB" id="A0A9J5Y5U8"/>
<reference evidence="1 2" key="1">
    <citation type="submission" date="2020-09" db="EMBL/GenBank/DDBJ databases">
        <title>De no assembly of potato wild relative species, Solanum commersonii.</title>
        <authorList>
            <person name="Cho K."/>
        </authorList>
    </citation>
    <scope>NUCLEOTIDE SEQUENCE [LARGE SCALE GENOMIC DNA]</scope>
    <source>
        <strain evidence="1">LZ3.2</strain>
        <tissue evidence="1">Leaf</tissue>
    </source>
</reference>
<dbReference type="Proteomes" id="UP000824120">
    <property type="component" value="Chromosome 7"/>
</dbReference>
<comment type="caution">
    <text evidence="1">The sequence shown here is derived from an EMBL/GenBank/DDBJ whole genome shotgun (WGS) entry which is preliminary data.</text>
</comment>
<proteinExistence type="predicted"/>
<name>A0A9J5Y5U8_SOLCO</name>
<evidence type="ECO:0000313" key="1">
    <source>
        <dbReference type="EMBL" id="KAG5595402.1"/>
    </source>
</evidence>
<accession>A0A9J5Y5U8</accession>
<gene>
    <name evidence="1" type="ORF">H5410_036634</name>
</gene>
<evidence type="ECO:0000313" key="2">
    <source>
        <dbReference type="Proteomes" id="UP000824120"/>
    </source>
</evidence>
<organism evidence="1 2">
    <name type="scientific">Solanum commersonii</name>
    <name type="common">Commerson's wild potato</name>
    <name type="synonym">Commerson's nightshade</name>
    <dbReference type="NCBI Taxonomy" id="4109"/>
    <lineage>
        <taxon>Eukaryota</taxon>
        <taxon>Viridiplantae</taxon>
        <taxon>Streptophyta</taxon>
        <taxon>Embryophyta</taxon>
        <taxon>Tracheophyta</taxon>
        <taxon>Spermatophyta</taxon>
        <taxon>Magnoliopsida</taxon>
        <taxon>eudicotyledons</taxon>
        <taxon>Gunneridae</taxon>
        <taxon>Pentapetalae</taxon>
        <taxon>asterids</taxon>
        <taxon>lamiids</taxon>
        <taxon>Solanales</taxon>
        <taxon>Solanaceae</taxon>
        <taxon>Solanoideae</taxon>
        <taxon>Solaneae</taxon>
        <taxon>Solanum</taxon>
    </lineage>
</organism>
<protein>
    <submittedName>
        <fullName evidence="1">Uncharacterized protein</fullName>
    </submittedName>
</protein>
<dbReference type="EMBL" id="JACXVP010000007">
    <property type="protein sequence ID" value="KAG5595402.1"/>
    <property type="molecule type" value="Genomic_DNA"/>
</dbReference>
<keyword evidence="2" id="KW-1185">Reference proteome</keyword>
<sequence>MCKVSCKSRKRIHRLNGQEELGQIVAKSFSLKPKLQRKRYKVSLIAKIQFKGRYTKYCSRQSHNCRIRCTKCGLSLKLQL</sequence>